<comment type="caution">
    <text evidence="2">The sequence shown here is derived from an EMBL/GenBank/DDBJ whole genome shotgun (WGS) entry which is preliminary data.</text>
</comment>
<reference evidence="2 3" key="1">
    <citation type="submission" date="2019-03" db="EMBL/GenBank/DDBJ databases">
        <title>Genomic Encyclopedia of Type Strains, Phase IV (KMG-IV): sequencing the most valuable type-strain genomes for metagenomic binning, comparative biology and taxonomic classification.</title>
        <authorList>
            <person name="Goeker M."/>
        </authorList>
    </citation>
    <scope>NUCLEOTIDE SEQUENCE [LARGE SCALE GENOMIC DNA]</scope>
    <source>
        <strain evidence="2 3">DSM 24176</strain>
    </source>
</reference>
<name>A0A4V2Q052_9FIRM</name>
<evidence type="ECO:0000313" key="3">
    <source>
        <dbReference type="Proteomes" id="UP000294545"/>
    </source>
</evidence>
<protein>
    <submittedName>
        <fullName evidence="2">Putative zinc ribbon protein</fullName>
    </submittedName>
</protein>
<dbReference type="RefSeq" id="WP_132282884.1">
    <property type="nucleotide sequence ID" value="NZ_SMGQ01000014.1"/>
</dbReference>
<dbReference type="EMBL" id="SMGQ01000014">
    <property type="protein sequence ID" value="TCK92451.1"/>
    <property type="molecule type" value="Genomic_DNA"/>
</dbReference>
<dbReference type="OrthoDB" id="9801008at2"/>
<dbReference type="Pfam" id="PF12674">
    <property type="entry name" value="Zn_ribbon_2"/>
    <property type="match status" value="1"/>
</dbReference>
<sequence length="84" mass="9839">MVYKNMCQSCGMPMEGQEKLQGTNKDGSKNEEYCKYCYQEGSFTKEETMEDMVETCIPFMVEEMTETEARTILKATLPKLKRWQ</sequence>
<proteinExistence type="predicted"/>
<dbReference type="InterPro" id="IPR025868">
    <property type="entry name" value="Zn_ribbon_dom_put"/>
</dbReference>
<feature type="domain" description="Putative zinc ribbon" evidence="1">
    <location>
        <begin position="6"/>
        <end position="84"/>
    </location>
</feature>
<gene>
    <name evidence="2" type="ORF">EDC19_2186</name>
</gene>
<accession>A0A4V2Q052</accession>
<dbReference type="AlphaFoldDB" id="A0A4V2Q052"/>
<dbReference type="Proteomes" id="UP000294545">
    <property type="component" value="Unassembled WGS sequence"/>
</dbReference>
<organism evidence="2 3">
    <name type="scientific">Natranaerovirga hydrolytica</name>
    <dbReference type="NCBI Taxonomy" id="680378"/>
    <lineage>
        <taxon>Bacteria</taxon>
        <taxon>Bacillati</taxon>
        <taxon>Bacillota</taxon>
        <taxon>Clostridia</taxon>
        <taxon>Lachnospirales</taxon>
        <taxon>Natranaerovirgaceae</taxon>
        <taxon>Natranaerovirga</taxon>
    </lineage>
</organism>
<evidence type="ECO:0000259" key="1">
    <source>
        <dbReference type="Pfam" id="PF12674"/>
    </source>
</evidence>
<keyword evidence="3" id="KW-1185">Reference proteome</keyword>
<evidence type="ECO:0000313" key="2">
    <source>
        <dbReference type="EMBL" id="TCK92451.1"/>
    </source>
</evidence>